<sequence>MGTLPLSAEDVYAIRLSQLLNSYFTVINGVYTVAGGLSNKTAYWDQSDTFVPAVNSREGPNYEPDGILRYQYLAPTELKGKIWTSNGTKSTSIEIVIAHKPWVITLCITSLVLILATLVSPLVRFFLVKGPGVMMNISSLATRHNPYIPLSEGGTYLNVSTRARLLKGLEVRLVDIEKGSDIGHLVLGALKGKEDIEKIKRRRLYK</sequence>
<proteinExistence type="predicted"/>
<evidence type="ECO:0000313" key="2">
    <source>
        <dbReference type="EMBL" id="KAF3044718.1"/>
    </source>
</evidence>
<protein>
    <submittedName>
        <fullName evidence="2">Uncharacterized protein</fullName>
    </submittedName>
</protein>
<keyword evidence="3" id="KW-1185">Reference proteome</keyword>
<keyword evidence="1" id="KW-0472">Membrane</keyword>
<dbReference type="EMBL" id="SWKV01000008">
    <property type="protein sequence ID" value="KAF3044718.1"/>
    <property type="molecule type" value="Genomic_DNA"/>
</dbReference>
<dbReference type="OrthoDB" id="3692311at2759"/>
<keyword evidence="1" id="KW-0812">Transmembrane</keyword>
<reference evidence="2" key="1">
    <citation type="submission" date="2019-04" db="EMBL/GenBank/DDBJ databases">
        <title>Sequencing of skin fungus with MAO and IRED activity.</title>
        <authorList>
            <person name="Marsaioli A.J."/>
            <person name="Bonatto J.M.C."/>
            <person name="Reis Junior O."/>
        </authorList>
    </citation>
    <scope>NUCLEOTIDE SEQUENCE</scope>
    <source>
        <strain evidence="2">28M1</strain>
    </source>
</reference>
<comment type="caution">
    <text evidence="2">The sequence shown here is derived from an EMBL/GenBank/DDBJ whole genome shotgun (WGS) entry which is preliminary data.</text>
</comment>
<dbReference type="Proteomes" id="UP000758155">
    <property type="component" value="Unassembled WGS sequence"/>
</dbReference>
<dbReference type="AlphaFoldDB" id="A0A9P5C570"/>
<evidence type="ECO:0000313" key="3">
    <source>
        <dbReference type="Proteomes" id="UP000758155"/>
    </source>
</evidence>
<gene>
    <name evidence="2" type="ORF">E8E12_009713</name>
</gene>
<keyword evidence="1" id="KW-1133">Transmembrane helix</keyword>
<evidence type="ECO:0000256" key="1">
    <source>
        <dbReference type="SAM" id="Phobius"/>
    </source>
</evidence>
<feature type="transmembrane region" description="Helical" evidence="1">
    <location>
        <begin position="102"/>
        <end position="127"/>
    </location>
</feature>
<accession>A0A9P5C570</accession>
<organism evidence="2 3">
    <name type="scientific">Didymella heteroderae</name>
    <dbReference type="NCBI Taxonomy" id="1769908"/>
    <lineage>
        <taxon>Eukaryota</taxon>
        <taxon>Fungi</taxon>
        <taxon>Dikarya</taxon>
        <taxon>Ascomycota</taxon>
        <taxon>Pezizomycotina</taxon>
        <taxon>Dothideomycetes</taxon>
        <taxon>Pleosporomycetidae</taxon>
        <taxon>Pleosporales</taxon>
        <taxon>Pleosporineae</taxon>
        <taxon>Didymellaceae</taxon>
        <taxon>Didymella</taxon>
    </lineage>
</organism>
<name>A0A9P5C570_9PLEO</name>